<evidence type="ECO:0000256" key="1">
    <source>
        <dbReference type="ARBA" id="ARBA00004459"/>
    </source>
</evidence>
<dbReference type="GO" id="GO:0015031">
    <property type="term" value="P:protein transport"/>
    <property type="evidence" value="ECO:0007669"/>
    <property type="project" value="UniProtKB-KW"/>
</dbReference>
<accession>A0A4T0ULT7</accession>
<dbReference type="Gene3D" id="2.50.20.10">
    <property type="entry name" value="Lipoprotein localisation LolA/LolB/LppX"/>
    <property type="match status" value="1"/>
</dbReference>
<keyword evidence="14" id="KW-1185">Reference proteome</keyword>
<evidence type="ECO:0000256" key="6">
    <source>
        <dbReference type="ARBA" id="ARBA00022729"/>
    </source>
</evidence>
<evidence type="ECO:0000256" key="11">
    <source>
        <dbReference type="ARBA" id="ARBA00023237"/>
    </source>
</evidence>
<keyword evidence="8" id="KW-0472">Membrane</keyword>
<keyword evidence="10" id="KW-0143">Chaperone</keyword>
<keyword evidence="9" id="KW-0564">Palmitate</keyword>
<keyword evidence="11" id="KW-0998">Cell outer membrane</keyword>
<organism evidence="13 14">
    <name type="scientific">Crenobacter intestini</name>
    <dbReference type="NCBI Taxonomy" id="2563443"/>
    <lineage>
        <taxon>Bacteria</taxon>
        <taxon>Pseudomonadati</taxon>
        <taxon>Pseudomonadota</taxon>
        <taxon>Betaproteobacteria</taxon>
        <taxon>Neisseriales</taxon>
        <taxon>Neisseriaceae</taxon>
        <taxon>Crenobacter</taxon>
    </lineage>
</organism>
<sequence>MTLPLLLGACATQVAFRPQQEMVADAPFALSGRLSVQVDGKGQLAQFDWTHAAGRDALSVNTPLGNTVARVTRDAAGVVLEADGKRWQADDVETLTEQVLGWPLPLSNLVWWVRGHRAPGVPAVTLPDGALEQQGWQIRFTADEAGSAYPRRIELSRDGIVLRIVASQWRPYPLAVTP</sequence>
<gene>
    <name evidence="13" type="primary">lolB</name>
    <name evidence="13" type="ORF">E5K04_13535</name>
</gene>
<evidence type="ECO:0000256" key="9">
    <source>
        <dbReference type="ARBA" id="ARBA00023139"/>
    </source>
</evidence>
<keyword evidence="5" id="KW-0813">Transport</keyword>
<dbReference type="Proteomes" id="UP000308891">
    <property type="component" value="Unassembled WGS sequence"/>
</dbReference>
<dbReference type="GO" id="GO:0009279">
    <property type="term" value="C:cell outer membrane"/>
    <property type="evidence" value="ECO:0007669"/>
    <property type="project" value="UniProtKB-SubCell"/>
</dbReference>
<protein>
    <recommendedName>
        <fullName evidence="4">Outer-membrane lipoprotein LolB</fullName>
    </recommendedName>
</protein>
<dbReference type="OrthoDB" id="5296388at2"/>
<name>A0A4T0ULT7_9NEIS</name>
<dbReference type="Pfam" id="PF03550">
    <property type="entry name" value="LolB"/>
    <property type="match status" value="1"/>
</dbReference>
<keyword evidence="7" id="KW-0653">Protein transport</keyword>
<evidence type="ECO:0000256" key="12">
    <source>
        <dbReference type="ARBA" id="ARBA00023288"/>
    </source>
</evidence>
<dbReference type="CDD" id="cd16326">
    <property type="entry name" value="LolB"/>
    <property type="match status" value="1"/>
</dbReference>
<dbReference type="NCBIfam" id="TIGR00548">
    <property type="entry name" value="lolB"/>
    <property type="match status" value="1"/>
</dbReference>
<keyword evidence="6" id="KW-0732">Signal</keyword>
<dbReference type="SUPFAM" id="SSF89392">
    <property type="entry name" value="Prokaryotic lipoproteins and lipoprotein localization factors"/>
    <property type="match status" value="1"/>
</dbReference>
<dbReference type="InterPro" id="IPR004565">
    <property type="entry name" value="OM_lipoprot_LolB"/>
</dbReference>
<evidence type="ECO:0000313" key="14">
    <source>
        <dbReference type="Proteomes" id="UP000308891"/>
    </source>
</evidence>
<evidence type="ECO:0000256" key="4">
    <source>
        <dbReference type="ARBA" id="ARBA00016202"/>
    </source>
</evidence>
<evidence type="ECO:0000256" key="8">
    <source>
        <dbReference type="ARBA" id="ARBA00023136"/>
    </source>
</evidence>
<dbReference type="AlphaFoldDB" id="A0A4T0ULT7"/>
<comment type="subcellular location">
    <subcellularLocation>
        <location evidence="1">Cell outer membrane</location>
        <topology evidence="1">Lipid-anchor</topology>
    </subcellularLocation>
</comment>
<evidence type="ECO:0000256" key="3">
    <source>
        <dbReference type="ARBA" id="ARBA00011245"/>
    </source>
</evidence>
<comment type="subunit">
    <text evidence="3">Monomer.</text>
</comment>
<dbReference type="InterPro" id="IPR029046">
    <property type="entry name" value="LolA/LolB/LppX"/>
</dbReference>
<evidence type="ECO:0000256" key="5">
    <source>
        <dbReference type="ARBA" id="ARBA00022448"/>
    </source>
</evidence>
<evidence type="ECO:0000256" key="7">
    <source>
        <dbReference type="ARBA" id="ARBA00022927"/>
    </source>
</evidence>
<evidence type="ECO:0000256" key="10">
    <source>
        <dbReference type="ARBA" id="ARBA00023186"/>
    </source>
</evidence>
<reference evidence="13 14" key="1">
    <citation type="submission" date="2019-04" db="EMBL/GenBank/DDBJ databases">
        <title>Crenobacter sp. nov.</title>
        <authorList>
            <person name="Shi S."/>
        </authorList>
    </citation>
    <scope>NUCLEOTIDE SEQUENCE [LARGE SCALE GENOMIC DNA]</scope>
    <source>
        <strain evidence="13 14">GY 70310</strain>
    </source>
</reference>
<evidence type="ECO:0000313" key="13">
    <source>
        <dbReference type="EMBL" id="TIC79600.1"/>
    </source>
</evidence>
<dbReference type="EMBL" id="STGJ01000017">
    <property type="protein sequence ID" value="TIC79600.1"/>
    <property type="molecule type" value="Genomic_DNA"/>
</dbReference>
<comment type="caution">
    <text evidence="13">The sequence shown here is derived from an EMBL/GenBank/DDBJ whole genome shotgun (WGS) entry which is preliminary data.</text>
</comment>
<comment type="similarity">
    <text evidence="2">Belongs to the LolB family.</text>
</comment>
<evidence type="ECO:0000256" key="2">
    <source>
        <dbReference type="ARBA" id="ARBA00009696"/>
    </source>
</evidence>
<keyword evidence="12 13" id="KW-0449">Lipoprotein</keyword>
<proteinExistence type="inferred from homology"/>